<reference evidence="4" key="1">
    <citation type="submission" date="2021-02" db="EMBL/GenBank/DDBJ databases">
        <authorList>
            <person name="Bekaert M."/>
        </authorList>
    </citation>
    <scope>NUCLEOTIDE SEQUENCE</scope>
    <source>
        <strain evidence="4">IoA-00</strain>
    </source>
</reference>
<dbReference type="Pfam" id="PF25825">
    <property type="entry name" value="SAPC2_N"/>
    <property type="match status" value="1"/>
</dbReference>
<accession>A0A7R8CPQ3</accession>
<dbReference type="PANTHER" id="PTHR14907:SF2">
    <property type="entry name" value="SUPPRESSOR APC DOMAIN-CONTAINING PROTEIN 2"/>
    <property type="match status" value="1"/>
</dbReference>
<dbReference type="Proteomes" id="UP000675881">
    <property type="component" value="Chromosome 14"/>
</dbReference>
<evidence type="ECO:0000313" key="4">
    <source>
        <dbReference type="EMBL" id="CAF2841616.1"/>
    </source>
</evidence>
<feature type="compositionally biased region" description="Polar residues" evidence="2">
    <location>
        <begin position="105"/>
        <end position="122"/>
    </location>
</feature>
<gene>
    <name evidence="4" type="ORF">LSAA_4898</name>
</gene>
<keyword evidence="5" id="KW-1185">Reference proteome</keyword>
<feature type="domain" description="Suppressor APC" evidence="3">
    <location>
        <begin position="33"/>
        <end position="86"/>
    </location>
</feature>
<evidence type="ECO:0000256" key="2">
    <source>
        <dbReference type="SAM" id="MobiDB-lite"/>
    </source>
</evidence>
<dbReference type="InterPro" id="IPR026828">
    <property type="entry name" value="SAPC2_1/2"/>
</dbReference>
<feature type="compositionally biased region" description="Pro residues" evidence="2">
    <location>
        <begin position="148"/>
        <end position="158"/>
    </location>
</feature>
<dbReference type="OrthoDB" id="10035013at2759"/>
<evidence type="ECO:0000259" key="3">
    <source>
        <dbReference type="Pfam" id="PF25825"/>
    </source>
</evidence>
<sequence>MIIMIDPPAFHAKVLSESNNQSRESKMSETFRDLPPTFVHSMKKLFDYFDVDHSGRIPIATICSRWNPDKARAENLPPDLIRHLGKRLKIAILRHQPSPEKSSKEGSFSTDSSLNRTSSLPNLLNDEQDSSSGSSCGGNSSIETPVLPYIPPPPPKPPRYIYRSASRDSVLVLSTPSPSSPNTQSIQHNEDVAYVDISTVPTSAKSLRVMPPSYRLSHRFRRQNSRTRRHSVHAILESDVMTMVKKWEQERSLLEEGLRILDRVGRDYQDRLLKINHRLQNPYKGGESNCLDVEDKGVNYQKRVHNLNNAMSRLNSAVTEDENSNEELHRQIERLKDQNKLLTEEVSLKCCVISSMEREKSAIIKELFQSRSLVSQFSKKASGALSSMSIAEDSIMTFI</sequence>
<feature type="region of interest" description="Disordered" evidence="2">
    <location>
        <begin position="94"/>
        <end position="161"/>
    </location>
</feature>
<keyword evidence="1" id="KW-0175">Coiled coil</keyword>
<feature type="compositionally biased region" description="Low complexity" evidence="2">
    <location>
        <begin position="130"/>
        <end position="141"/>
    </location>
</feature>
<proteinExistence type="predicted"/>
<dbReference type="PANTHER" id="PTHR14907">
    <property type="entry name" value="FI14130P"/>
    <property type="match status" value="1"/>
</dbReference>
<dbReference type="EMBL" id="HG994593">
    <property type="protein sequence ID" value="CAF2841616.1"/>
    <property type="molecule type" value="Genomic_DNA"/>
</dbReference>
<dbReference type="InterPro" id="IPR057953">
    <property type="entry name" value="SAPC2_N"/>
</dbReference>
<evidence type="ECO:0000313" key="5">
    <source>
        <dbReference type="Proteomes" id="UP000675881"/>
    </source>
</evidence>
<dbReference type="AlphaFoldDB" id="A0A7R8CPQ3"/>
<evidence type="ECO:0000256" key="1">
    <source>
        <dbReference type="SAM" id="Coils"/>
    </source>
</evidence>
<feature type="coiled-coil region" evidence="1">
    <location>
        <begin position="311"/>
        <end position="345"/>
    </location>
</feature>
<organism evidence="4 5">
    <name type="scientific">Lepeophtheirus salmonis</name>
    <name type="common">Salmon louse</name>
    <name type="synonym">Caligus salmonis</name>
    <dbReference type="NCBI Taxonomy" id="72036"/>
    <lineage>
        <taxon>Eukaryota</taxon>
        <taxon>Metazoa</taxon>
        <taxon>Ecdysozoa</taxon>
        <taxon>Arthropoda</taxon>
        <taxon>Crustacea</taxon>
        <taxon>Multicrustacea</taxon>
        <taxon>Hexanauplia</taxon>
        <taxon>Copepoda</taxon>
        <taxon>Siphonostomatoida</taxon>
        <taxon>Caligidae</taxon>
        <taxon>Lepeophtheirus</taxon>
    </lineage>
</organism>
<name>A0A7R8CPQ3_LEPSM</name>
<protein>
    <submittedName>
        <fullName evidence="4">(salmon louse) hypothetical protein</fullName>
    </submittedName>
</protein>